<evidence type="ECO:0008006" key="4">
    <source>
        <dbReference type="Google" id="ProtNLM"/>
    </source>
</evidence>
<proteinExistence type="predicted"/>
<organism evidence="2 3">
    <name type="scientific">Ligilactobacillus salivarius</name>
    <dbReference type="NCBI Taxonomy" id="1624"/>
    <lineage>
        <taxon>Bacteria</taxon>
        <taxon>Bacillati</taxon>
        <taxon>Bacillota</taxon>
        <taxon>Bacilli</taxon>
        <taxon>Lactobacillales</taxon>
        <taxon>Lactobacillaceae</taxon>
        <taxon>Ligilactobacillus</taxon>
    </lineage>
</organism>
<sequence>MKSKSYFQTIAITITGILTIAIIVGAILGITHRNNKSSYQTVDTPINLSISQLNKHQGEAYLVLRRTGCKHCEQMESTIVPKVKQLRKQGKTVYVLDLAKMDKKQLSYIAKSFPVLLVDQNRIKTPTVAKIKSLGNRWLVVKFDNTNSRANISEVLK</sequence>
<evidence type="ECO:0000313" key="2">
    <source>
        <dbReference type="EMBL" id="PAY47773.1"/>
    </source>
</evidence>
<keyword evidence="1" id="KW-1133">Transmembrane helix</keyword>
<dbReference type="Gene3D" id="3.40.30.10">
    <property type="entry name" value="Glutaredoxin"/>
    <property type="match status" value="1"/>
</dbReference>
<accession>A0A9X6XJ94</accession>
<protein>
    <recommendedName>
        <fullName evidence="4">Thioredoxin</fullName>
    </recommendedName>
</protein>
<dbReference type="EMBL" id="LXZO01000077">
    <property type="protein sequence ID" value="PAY47773.1"/>
    <property type="molecule type" value="Genomic_DNA"/>
</dbReference>
<reference evidence="2 3" key="1">
    <citation type="submission" date="2016-05" db="EMBL/GenBank/DDBJ databases">
        <authorList>
            <person name="Lee J.-Y."/>
            <person name="Kim E.B."/>
            <person name="Choi Y.-J."/>
        </authorList>
    </citation>
    <scope>NUCLEOTIDE SEQUENCE [LARGE SCALE GENOMIC DNA]</scope>
    <source>
        <strain evidence="2 3">KLA006</strain>
    </source>
</reference>
<comment type="caution">
    <text evidence="2">The sequence shown here is derived from an EMBL/GenBank/DDBJ whole genome shotgun (WGS) entry which is preliminary data.</text>
</comment>
<evidence type="ECO:0000256" key="1">
    <source>
        <dbReference type="SAM" id="Phobius"/>
    </source>
</evidence>
<feature type="transmembrane region" description="Helical" evidence="1">
    <location>
        <begin position="6"/>
        <end position="30"/>
    </location>
</feature>
<dbReference type="Proteomes" id="UP000218139">
    <property type="component" value="Unassembled WGS sequence"/>
</dbReference>
<dbReference type="RefSeq" id="WP_086201685.1">
    <property type="nucleotide sequence ID" value="NZ_JADCTW010000038.1"/>
</dbReference>
<dbReference type="AlphaFoldDB" id="A0A9X6XJ94"/>
<gene>
    <name evidence="2" type="ORF">A8C52_05775</name>
</gene>
<evidence type="ECO:0000313" key="3">
    <source>
        <dbReference type="Proteomes" id="UP000218139"/>
    </source>
</evidence>
<keyword evidence="1" id="KW-0812">Transmembrane</keyword>
<name>A0A9X6XJ94_9LACO</name>
<keyword evidence="1" id="KW-0472">Membrane</keyword>